<dbReference type="AlphaFoldDB" id="A0AAN7LHK1"/>
<gene>
    <name evidence="2" type="ORF">SAY86_019132</name>
</gene>
<protein>
    <submittedName>
        <fullName evidence="2">Uncharacterized protein</fullName>
    </submittedName>
</protein>
<feature type="region of interest" description="Disordered" evidence="1">
    <location>
        <begin position="1"/>
        <end position="39"/>
    </location>
</feature>
<comment type="caution">
    <text evidence="2">The sequence shown here is derived from an EMBL/GenBank/DDBJ whole genome shotgun (WGS) entry which is preliminary data.</text>
</comment>
<organism evidence="2 3">
    <name type="scientific">Trapa natans</name>
    <name type="common">Water chestnut</name>
    <dbReference type="NCBI Taxonomy" id="22666"/>
    <lineage>
        <taxon>Eukaryota</taxon>
        <taxon>Viridiplantae</taxon>
        <taxon>Streptophyta</taxon>
        <taxon>Embryophyta</taxon>
        <taxon>Tracheophyta</taxon>
        <taxon>Spermatophyta</taxon>
        <taxon>Magnoliopsida</taxon>
        <taxon>eudicotyledons</taxon>
        <taxon>Gunneridae</taxon>
        <taxon>Pentapetalae</taxon>
        <taxon>rosids</taxon>
        <taxon>malvids</taxon>
        <taxon>Myrtales</taxon>
        <taxon>Lythraceae</taxon>
        <taxon>Trapa</taxon>
    </lineage>
</organism>
<dbReference type="Proteomes" id="UP001346149">
    <property type="component" value="Unassembled WGS sequence"/>
</dbReference>
<name>A0AAN7LHK1_TRANT</name>
<reference evidence="2 3" key="1">
    <citation type="journal article" date="2023" name="Hortic Res">
        <title>Pangenome of water caltrop reveals structural variations and asymmetric subgenome divergence after allopolyploidization.</title>
        <authorList>
            <person name="Zhang X."/>
            <person name="Chen Y."/>
            <person name="Wang L."/>
            <person name="Yuan Y."/>
            <person name="Fang M."/>
            <person name="Shi L."/>
            <person name="Lu R."/>
            <person name="Comes H.P."/>
            <person name="Ma Y."/>
            <person name="Chen Y."/>
            <person name="Huang G."/>
            <person name="Zhou Y."/>
            <person name="Zheng Z."/>
            <person name="Qiu Y."/>
        </authorList>
    </citation>
    <scope>NUCLEOTIDE SEQUENCE [LARGE SCALE GENOMIC DNA]</scope>
    <source>
        <strain evidence="2">F231</strain>
    </source>
</reference>
<evidence type="ECO:0000313" key="3">
    <source>
        <dbReference type="Proteomes" id="UP001346149"/>
    </source>
</evidence>
<dbReference type="EMBL" id="JAXQNO010000014">
    <property type="protein sequence ID" value="KAK4784764.1"/>
    <property type="molecule type" value="Genomic_DNA"/>
</dbReference>
<keyword evidence="3" id="KW-1185">Reference proteome</keyword>
<feature type="compositionally biased region" description="Gly residues" evidence="1">
    <location>
        <begin position="25"/>
        <end position="38"/>
    </location>
</feature>
<accession>A0AAN7LHK1</accession>
<sequence length="216" mass="22494">MDVDHQSAPTHHPYLKMFDSSKMGGATGGGGGGGGGGEQLQIHRGQVVSDDRANSNGAFPMSEIGTAADSEGLKNLATSGFVTDASNTVMDMISVKDLGLSLQSFQAQKQQEQAALFASPTGSLSTGSAVGGRYSRMPDELSFNRPPPPQQPTVGINGAAAGGCYFQQRGTLQSSLSTPVHEHSFNFGDRFTSEGFPGFCLSSQFHSEEGSNSNPI</sequence>
<evidence type="ECO:0000256" key="1">
    <source>
        <dbReference type="SAM" id="MobiDB-lite"/>
    </source>
</evidence>
<proteinExistence type="predicted"/>
<evidence type="ECO:0000313" key="2">
    <source>
        <dbReference type="EMBL" id="KAK4784764.1"/>
    </source>
</evidence>